<dbReference type="EMBL" id="BPLR01010024">
    <property type="protein sequence ID" value="GIY36271.1"/>
    <property type="molecule type" value="Genomic_DNA"/>
</dbReference>
<protein>
    <submittedName>
        <fullName evidence="2">Uncharacterized protein</fullName>
    </submittedName>
</protein>
<dbReference type="Proteomes" id="UP001054945">
    <property type="component" value="Unassembled WGS sequence"/>
</dbReference>
<proteinExistence type="predicted"/>
<dbReference type="AlphaFoldDB" id="A0AAV4SSI1"/>
<organism evidence="2 3">
    <name type="scientific">Caerostris extrusa</name>
    <name type="common">Bark spider</name>
    <name type="synonym">Caerostris bankana</name>
    <dbReference type="NCBI Taxonomy" id="172846"/>
    <lineage>
        <taxon>Eukaryota</taxon>
        <taxon>Metazoa</taxon>
        <taxon>Ecdysozoa</taxon>
        <taxon>Arthropoda</taxon>
        <taxon>Chelicerata</taxon>
        <taxon>Arachnida</taxon>
        <taxon>Araneae</taxon>
        <taxon>Araneomorphae</taxon>
        <taxon>Entelegynae</taxon>
        <taxon>Araneoidea</taxon>
        <taxon>Araneidae</taxon>
        <taxon>Caerostris</taxon>
    </lineage>
</organism>
<comment type="caution">
    <text evidence="2">The sequence shown here is derived from an EMBL/GenBank/DDBJ whole genome shotgun (WGS) entry which is preliminary data.</text>
</comment>
<keyword evidence="1" id="KW-0812">Transmembrane</keyword>
<evidence type="ECO:0000256" key="1">
    <source>
        <dbReference type="SAM" id="Phobius"/>
    </source>
</evidence>
<sequence>MLLYLTNIGDILAKAFRYLYSRACSCMAQNGDSNQDPRRRRYLPENYRVQHVVGNSSAATGRFGLEVDDKFHLSVPPPPPRHCHISWMMRCESSRYRMQICTARTSTTARRGCLVPITLCMVILLGYISGGRCSSPSGKDGASWTDPTFLFRYA</sequence>
<keyword evidence="1" id="KW-0472">Membrane</keyword>
<evidence type="ECO:0000313" key="2">
    <source>
        <dbReference type="EMBL" id="GIY36271.1"/>
    </source>
</evidence>
<keyword evidence="1" id="KW-1133">Transmembrane helix</keyword>
<evidence type="ECO:0000313" key="3">
    <source>
        <dbReference type="Proteomes" id="UP001054945"/>
    </source>
</evidence>
<feature type="transmembrane region" description="Helical" evidence="1">
    <location>
        <begin position="113"/>
        <end position="130"/>
    </location>
</feature>
<accession>A0AAV4SSI1</accession>
<name>A0AAV4SSI1_CAEEX</name>
<reference evidence="2 3" key="1">
    <citation type="submission" date="2021-06" db="EMBL/GenBank/DDBJ databases">
        <title>Caerostris extrusa draft genome.</title>
        <authorList>
            <person name="Kono N."/>
            <person name="Arakawa K."/>
        </authorList>
    </citation>
    <scope>NUCLEOTIDE SEQUENCE [LARGE SCALE GENOMIC DNA]</scope>
</reference>
<keyword evidence="3" id="KW-1185">Reference proteome</keyword>
<gene>
    <name evidence="2" type="primary">AVEN_258974_1</name>
    <name evidence="2" type="ORF">CEXT_357241</name>
</gene>